<sequence>MSGSLVKIVVVEDDPSLQLMIRYNLDKLGYDVSAFPEAEQAWEFISRSRPDAMVLDWMLPGMSGIDLCRRIRGTASLHDLPVLMLTARADEQDSIRGLDSGADDYIAKPCSIEALDARLRALLRRTQPVKQNVLSFADLTLDLQTHRAERNGRALTLGPTEFRLLEFLMRHPRRVFSREDLLQKVWGSNVHVELRTIDVHIRRLRRALNLDTELDYVRTVRSAGYALDDQA</sequence>
<dbReference type="Proteomes" id="UP000027583">
    <property type="component" value="Unassembled WGS sequence"/>
</dbReference>
<evidence type="ECO:0000256" key="9">
    <source>
        <dbReference type="ARBA" id="ARBA00023125"/>
    </source>
</evidence>
<evidence type="ECO:0000313" key="18">
    <source>
        <dbReference type="Proteomes" id="UP000027583"/>
    </source>
</evidence>
<dbReference type="GO" id="GO:0032993">
    <property type="term" value="C:protein-DNA complex"/>
    <property type="evidence" value="ECO:0007669"/>
    <property type="project" value="TreeGrafter"/>
</dbReference>
<dbReference type="GO" id="GO:0005829">
    <property type="term" value="C:cytosol"/>
    <property type="evidence" value="ECO:0007669"/>
    <property type="project" value="TreeGrafter"/>
</dbReference>
<dbReference type="Gene3D" id="1.10.10.10">
    <property type="entry name" value="Winged helix-like DNA-binding domain superfamily/Winged helix DNA-binding domain"/>
    <property type="match status" value="1"/>
</dbReference>
<feature type="DNA-binding region" description="OmpR/PhoB-type" evidence="14">
    <location>
        <begin position="131"/>
        <end position="229"/>
    </location>
</feature>
<dbReference type="PROSITE" id="PS51755">
    <property type="entry name" value="OMPR_PHOB"/>
    <property type="match status" value="1"/>
</dbReference>
<keyword evidence="6" id="KW-0592">Phosphate transport</keyword>
<dbReference type="CDD" id="cd00383">
    <property type="entry name" value="trans_reg_C"/>
    <property type="match status" value="1"/>
</dbReference>
<comment type="subcellular location">
    <subcellularLocation>
        <location evidence="1">Cytoplasm</location>
    </subcellularLocation>
</comment>
<evidence type="ECO:0000256" key="14">
    <source>
        <dbReference type="PROSITE-ProRule" id="PRU01091"/>
    </source>
</evidence>
<keyword evidence="3" id="KW-0813">Transport</keyword>
<dbReference type="SUPFAM" id="SSF52172">
    <property type="entry name" value="CheY-like"/>
    <property type="match status" value="1"/>
</dbReference>
<dbReference type="GO" id="GO:0000156">
    <property type="term" value="F:phosphorelay response regulator activity"/>
    <property type="evidence" value="ECO:0007669"/>
    <property type="project" value="InterPro"/>
</dbReference>
<keyword evidence="7" id="KW-0902">Two-component regulatory system</keyword>
<dbReference type="InterPro" id="IPR011006">
    <property type="entry name" value="CheY-like_superfamily"/>
</dbReference>
<dbReference type="Gene3D" id="6.10.250.690">
    <property type="match status" value="1"/>
</dbReference>
<dbReference type="InterPro" id="IPR001867">
    <property type="entry name" value="OmpR/PhoB-type_DNA-bd"/>
</dbReference>
<comment type="caution">
    <text evidence="17">The sequence shown here is derived from an EMBL/GenBank/DDBJ whole genome shotgun (WGS) entry which is preliminary data.</text>
</comment>
<comment type="function">
    <text evidence="12">This protein is a positive regulator for the phosphate regulon. Transcription of this operon is positively regulated by PhoB and PhoR when phosphate is limited.</text>
</comment>
<gene>
    <name evidence="17" type="ORF">ASAP_2107</name>
</gene>
<evidence type="ECO:0000256" key="3">
    <source>
        <dbReference type="ARBA" id="ARBA00022448"/>
    </source>
</evidence>
<keyword evidence="11" id="KW-0804">Transcription</keyword>
<dbReference type="RefSeq" id="WP_023979056.1">
    <property type="nucleotide sequence ID" value="NZ_CBLX010000013.1"/>
</dbReference>
<evidence type="ECO:0000256" key="11">
    <source>
        <dbReference type="ARBA" id="ARBA00023163"/>
    </source>
</evidence>
<dbReference type="GO" id="GO:0006817">
    <property type="term" value="P:phosphate ion transport"/>
    <property type="evidence" value="ECO:0007669"/>
    <property type="project" value="UniProtKB-KW"/>
</dbReference>
<dbReference type="InterPro" id="IPR011879">
    <property type="entry name" value="Sig_transdc_resp-reg_PhoB"/>
</dbReference>
<evidence type="ECO:0000313" key="17">
    <source>
        <dbReference type="EMBL" id="CDG40152.1"/>
    </source>
</evidence>
<dbReference type="Gene3D" id="3.40.50.2300">
    <property type="match status" value="1"/>
</dbReference>
<dbReference type="PANTHER" id="PTHR48111:SF40">
    <property type="entry name" value="PHOSPHATE REGULON TRANSCRIPTIONAL REGULATORY PROTEIN PHOB"/>
    <property type="match status" value="1"/>
</dbReference>
<dbReference type="InterPro" id="IPR036388">
    <property type="entry name" value="WH-like_DNA-bd_sf"/>
</dbReference>
<evidence type="ECO:0000256" key="10">
    <source>
        <dbReference type="ARBA" id="ARBA00023159"/>
    </source>
</evidence>
<reference evidence="17 18" key="1">
    <citation type="journal article" date="2014" name="Genome Biol. Evol.">
        <title>Acetic acid bacteria genomes reveal functional traits for adaptation to life in insect guts.</title>
        <authorList>
            <person name="Chouaia B."/>
            <person name="Gaiarsa S."/>
            <person name="Crotti E."/>
            <person name="Comandatore F."/>
            <person name="Degli Esposti M."/>
            <person name="Ricci I."/>
            <person name="Alma A."/>
            <person name="Favia G."/>
            <person name="Bandi C."/>
            <person name="Daffonchio D."/>
        </authorList>
    </citation>
    <scope>NUCLEOTIDE SEQUENCE [LARGE SCALE GENOMIC DNA]</scope>
    <source>
        <strain evidence="17 18">SF2.1</strain>
    </source>
</reference>
<dbReference type="GO" id="GO:0000976">
    <property type="term" value="F:transcription cis-regulatory region binding"/>
    <property type="evidence" value="ECO:0007669"/>
    <property type="project" value="TreeGrafter"/>
</dbReference>
<keyword evidence="9 14" id="KW-0238">DNA-binding</keyword>
<evidence type="ECO:0000256" key="8">
    <source>
        <dbReference type="ARBA" id="ARBA00023015"/>
    </source>
</evidence>
<evidence type="ECO:0000256" key="12">
    <source>
        <dbReference type="ARBA" id="ARBA00024735"/>
    </source>
</evidence>
<keyword evidence="4" id="KW-0963">Cytoplasm</keyword>
<evidence type="ECO:0000256" key="4">
    <source>
        <dbReference type="ARBA" id="ARBA00022490"/>
    </source>
</evidence>
<keyword evidence="8" id="KW-0805">Transcription regulation</keyword>
<evidence type="ECO:0000256" key="7">
    <source>
        <dbReference type="ARBA" id="ARBA00023012"/>
    </source>
</evidence>
<dbReference type="GO" id="GO:0006355">
    <property type="term" value="P:regulation of DNA-templated transcription"/>
    <property type="evidence" value="ECO:0007669"/>
    <property type="project" value="InterPro"/>
</dbReference>
<reference evidence="17 18" key="2">
    <citation type="journal article" date="2014" name="PLoS ONE">
        <title>Evolution of mitochondria reconstructed from the energy metabolism of living bacteria.</title>
        <authorList>
            <person name="Degli Esposti M."/>
            <person name="Chouaia B."/>
            <person name="Comandatore F."/>
            <person name="Crotti E."/>
            <person name="Sassera D."/>
            <person name="Lievens P.M."/>
            <person name="Daffonchio D."/>
            <person name="Bandi C."/>
        </authorList>
    </citation>
    <scope>NUCLEOTIDE SEQUENCE [LARGE SCALE GENOMIC DNA]</scope>
    <source>
        <strain evidence="17 18">SF2.1</strain>
    </source>
</reference>
<evidence type="ECO:0000256" key="13">
    <source>
        <dbReference type="PROSITE-ProRule" id="PRU00169"/>
    </source>
</evidence>
<dbReference type="PANTHER" id="PTHR48111">
    <property type="entry name" value="REGULATOR OF RPOS"/>
    <property type="match status" value="1"/>
</dbReference>
<evidence type="ECO:0000259" key="16">
    <source>
        <dbReference type="PROSITE" id="PS51755"/>
    </source>
</evidence>
<dbReference type="SMART" id="SM00862">
    <property type="entry name" value="Trans_reg_C"/>
    <property type="match status" value="1"/>
</dbReference>
<dbReference type="EMBL" id="CBLX010000013">
    <property type="protein sequence ID" value="CDG40152.1"/>
    <property type="molecule type" value="Genomic_DNA"/>
</dbReference>
<keyword evidence="5 13" id="KW-0597">Phosphoprotein</keyword>
<evidence type="ECO:0000256" key="1">
    <source>
        <dbReference type="ARBA" id="ARBA00004496"/>
    </source>
</evidence>
<protein>
    <recommendedName>
        <fullName evidence="2">Phosphate regulon transcriptional regulatory protein PhoB</fullName>
    </recommendedName>
</protein>
<dbReference type="Pfam" id="PF00072">
    <property type="entry name" value="Response_reg"/>
    <property type="match status" value="1"/>
</dbReference>
<dbReference type="GeneID" id="78225765"/>
<dbReference type="SMART" id="SM00448">
    <property type="entry name" value="REC"/>
    <property type="match status" value="1"/>
</dbReference>
<proteinExistence type="predicted"/>
<dbReference type="PROSITE" id="PS50110">
    <property type="entry name" value="RESPONSE_REGULATORY"/>
    <property type="match status" value="1"/>
</dbReference>
<accession>A0A060QLA6</accession>
<dbReference type="Pfam" id="PF00486">
    <property type="entry name" value="Trans_reg_C"/>
    <property type="match status" value="1"/>
</dbReference>
<organism evidence="17 18">
    <name type="scientific">Asaia bogorensis</name>
    <dbReference type="NCBI Taxonomy" id="91915"/>
    <lineage>
        <taxon>Bacteria</taxon>
        <taxon>Pseudomonadati</taxon>
        <taxon>Pseudomonadota</taxon>
        <taxon>Alphaproteobacteria</taxon>
        <taxon>Acetobacterales</taxon>
        <taxon>Acetobacteraceae</taxon>
        <taxon>Asaia</taxon>
    </lineage>
</organism>
<evidence type="ECO:0000259" key="15">
    <source>
        <dbReference type="PROSITE" id="PS50110"/>
    </source>
</evidence>
<keyword evidence="10" id="KW-0010">Activator</keyword>
<dbReference type="AlphaFoldDB" id="A0A060QLA6"/>
<dbReference type="InterPro" id="IPR001789">
    <property type="entry name" value="Sig_transdc_resp-reg_receiver"/>
</dbReference>
<dbReference type="NCBIfam" id="TIGR02154">
    <property type="entry name" value="PhoB"/>
    <property type="match status" value="1"/>
</dbReference>
<evidence type="ECO:0000256" key="5">
    <source>
        <dbReference type="ARBA" id="ARBA00022553"/>
    </source>
</evidence>
<dbReference type="eggNOG" id="COG0745">
    <property type="taxonomic scope" value="Bacteria"/>
</dbReference>
<evidence type="ECO:0000256" key="2">
    <source>
        <dbReference type="ARBA" id="ARBA00013332"/>
    </source>
</evidence>
<feature type="domain" description="Response regulatory" evidence="15">
    <location>
        <begin position="7"/>
        <end position="123"/>
    </location>
</feature>
<feature type="modified residue" description="4-aspartylphosphate" evidence="13">
    <location>
        <position position="56"/>
    </location>
</feature>
<evidence type="ECO:0000256" key="6">
    <source>
        <dbReference type="ARBA" id="ARBA00022592"/>
    </source>
</evidence>
<dbReference type="InterPro" id="IPR039420">
    <property type="entry name" value="WalR-like"/>
</dbReference>
<name>A0A060QLA6_9PROT</name>
<feature type="domain" description="OmpR/PhoB-type" evidence="16">
    <location>
        <begin position="131"/>
        <end position="229"/>
    </location>
</feature>